<sequence length="692" mass="75914">MKAVSFRLARQTRRLLTVPEQVRHLHALSESHAASSKERQSVSQRHTTLPRRPSACERQVKLTYFDSVVSGSSRQASSMVNDSKTNGHVAGLNGKHSPADDANRLADDHRYQFTQTQAKDAKPWLSLNGNGTTPNPTALAPVESNSQDIRRYRGSLPAEIGTLEIQKKRLLARLRQKTDDLDKYEFLSGLRASNTDLFYRLLIDHISELLGLVYTPTIGLACLSFSHIFAYVDNGLYLSWHDKGHLQDIINSYPGEAPQIAVATDGSRILGLGDLGVNGMGIPIGKLSLYVACAGIDPSRTLPIVFDLGTANAKNLQDPLYVGIKQPRVSNEQAQEFISEFMVAVSKRWPQLIVQFEDLNTELAFDVLASQREQYPCFNDDIQGTAAVCLAGIINAIKQSGSPLRDHKLVFFGAGSAAVGIAQLICEHFVKQGVPEETARRMFWLVDSKGLVADNRGDKLPAHKVYFSRPEADAPRLTTLLSVVQHVRPTALLGLSTVGSTFTEDIVRFMAEIQHAPIIFPLSNPSSKSECTFREAMTWSEGRAIFASGSPWPSERWPGKNNQGNNVFSFPGLGLGCIMAQVTKIPEGLVHTAAESLSISMNEEERNTPGMLYPSLPRIREISAVIAREVVKTAQALGVDGNKDLKGMTDAEMDAYIAKRRYDPMPDGRAHGVLTGVGITHKHNEAGEAIEL</sequence>
<dbReference type="OrthoDB" id="5365701at2759"/>
<dbReference type="SUPFAM" id="SSF53223">
    <property type="entry name" value="Aminoacid dehydrogenase-like, N-terminal domain"/>
    <property type="match status" value="1"/>
</dbReference>
<evidence type="ECO:0000256" key="8">
    <source>
        <dbReference type="RuleBase" id="RU003426"/>
    </source>
</evidence>
<dbReference type="HOGENOM" id="CLU_011405_5_2_1"/>
<feature type="compositionally biased region" description="Basic and acidic residues" evidence="9">
    <location>
        <begin position="29"/>
        <end position="40"/>
    </location>
</feature>
<feature type="binding site" evidence="6">
    <location>
        <position position="524"/>
    </location>
    <ligand>
        <name>(S)-malate</name>
        <dbReference type="ChEBI" id="CHEBI:15589"/>
    </ligand>
</feature>
<dbReference type="InterPro" id="IPR036291">
    <property type="entry name" value="NAD(P)-bd_dom_sf"/>
</dbReference>
<comment type="cofactor">
    <cofactor evidence="1">
        <name>Mn(2+)</name>
        <dbReference type="ChEBI" id="CHEBI:29035"/>
    </cofactor>
</comment>
<dbReference type="GO" id="GO:0046872">
    <property type="term" value="F:metal ion binding"/>
    <property type="evidence" value="ECO:0007669"/>
    <property type="project" value="UniProtKB-KW"/>
</dbReference>
<dbReference type="RefSeq" id="XP_014569996.1">
    <property type="nucleotide sequence ID" value="XM_014714510.1"/>
</dbReference>
<dbReference type="EMBL" id="BABT02000062">
    <property type="protein sequence ID" value="GAA95484.1"/>
    <property type="molecule type" value="Genomic_DNA"/>
</dbReference>
<reference evidence="12 13" key="1">
    <citation type="journal article" date="2011" name="J. Gen. Appl. Microbiol.">
        <title>Draft genome sequencing of the enigmatic basidiomycete Mixia osmundae.</title>
        <authorList>
            <person name="Nishida H."/>
            <person name="Nagatsuka Y."/>
            <person name="Sugiyama J."/>
        </authorList>
    </citation>
    <scope>NUCLEOTIDE SEQUENCE [LARGE SCALE GENOMIC DNA]</scope>
    <source>
        <strain evidence="13">CBS 9802 / IAM 14324 / JCM 22182 / KY 12970</strain>
    </source>
</reference>
<evidence type="ECO:0000256" key="2">
    <source>
        <dbReference type="ARBA" id="ARBA00008785"/>
    </source>
</evidence>
<feature type="binding site" evidence="6">
    <location>
        <position position="268"/>
    </location>
    <ligand>
        <name>(S)-malate</name>
        <dbReference type="ChEBI" id="CHEBI:15589"/>
    </ligand>
</feature>
<feature type="domain" description="Malic enzyme N-terminal" evidence="11">
    <location>
        <begin position="191"/>
        <end position="372"/>
    </location>
</feature>
<dbReference type="SMART" id="SM01274">
    <property type="entry name" value="malic"/>
    <property type="match status" value="1"/>
</dbReference>
<dbReference type="GO" id="GO:0004471">
    <property type="term" value="F:malate dehydrogenase (decarboxylating) (NAD+) activity"/>
    <property type="evidence" value="ECO:0007669"/>
    <property type="project" value="TreeGrafter"/>
</dbReference>
<dbReference type="Gene3D" id="3.40.50.720">
    <property type="entry name" value="NAD(P)-binding Rossmann-like Domain"/>
    <property type="match status" value="1"/>
</dbReference>
<dbReference type="PANTHER" id="PTHR23406:SF32">
    <property type="entry name" value="NADP-DEPENDENT MALIC ENZYME"/>
    <property type="match status" value="1"/>
</dbReference>
<dbReference type="Pfam" id="PF00390">
    <property type="entry name" value="malic"/>
    <property type="match status" value="1"/>
</dbReference>
<dbReference type="eggNOG" id="KOG1257">
    <property type="taxonomic scope" value="Eukaryota"/>
</dbReference>
<feature type="binding site" evidence="7">
    <location>
        <position position="357"/>
    </location>
    <ligand>
        <name>a divalent metal cation</name>
        <dbReference type="ChEBI" id="CHEBI:60240"/>
    </ligand>
</feature>
<evidence type="ECO:0000259" key="11">
    <source>
        <dbReference type="SMART" id="SM01274"/>
    </source>
</evidence>
<proteinExistence type="inferred from homology"/>
<dbReference type="InterPro" id="IPR012301">
    <property type="entry name" value="Malic_N_dom"/>
</dbReference>
<dbReference type="Proteomes" id="UP000009131">
    <property type="component" value="Unassembled WGS sequence"/>
</dbReference>
<feature type="region of interest" description="Disordered" evidence="9">
    <location>
        <begin position="29"/>
        <end position="52"/>
    </location>
</feature>
<keyword evidence="13" id="KW-1185">Reference proteome</keyword>
<evidence type="ECO:0000259" key="10">
    <source>
        <dbReference type="SMART" id="SM00919"/>
    </source>
</evidence>
<evidence type="ECO:0000313" key="12">
    <source>
        <dbReference type="EMBL" id="GAA95484.1"/>
    </source>
</evidence>
<dbReference type="Gene3D" id="3.40.50.10380">
    <property type="entry name" value="Malic enzyme, N-terminal domain"/>
    <property type="match status" value="1"/>
</dbReference>
<feature type="active site" description="Proton donor" evidence="5">
    <location>
        <position position="214"/>
    </location>
</feature>
<evidence type="ECO:0000256" key="4">
    <source>
        <dbReference type="ARBA" id="ARBA00023002"/>
    </source>
</evidence>
<dbReference type="InterPro" id="IPR015884">
    <property type="entry name" value="Malic_enzyme_CS"/>
</dbReference>
<name>G7DY24_MIXOS</name>
<dbReference type="FunFam" id="3.40.50.720:FF:000182">
    <property type="entry name" value="NAD-dependent malic enzyme"/>
    <property type="match status" value="1"/>
</dbReference>
<dbReference type="SMART" id="SM00919">
    <property type="entry name" value="Malic_M"/>
    <property type="match status" value="1"/>
</dbReference>
<dbReference type="OMA" id="ANYDTAN"/>
<reference evidence="12 13" key="2">
    <citation type="journal article" date="2012" name="Open Biol.">
        <title>Characteristics of nucleosomes and linker DNA regions on the genome of the basidiomycete Mixia osmundae revealed by mono- and dinucleosome mapping.</title>
        <authorList>
            <person name="Nishida H."/>
            <person name="Kondo S."/>
            <person name="Matsumoto T."/>
            <person name="Suzuki Y."/>
            <person name="Yoshikawa H."/>
            <person name="Taylor T.D."/>
            <person name="Sugiyama J."/>
        </authorList>
    </citation>
    <scope>NUCLEOTIDE SEQUENCE [LARGE SCALE GENOMIC DNA]</scope>
    <source>
        <strain evidence="13">CBS 9802 / IAM 14324 / JCM 22182 / KY 12970</strain>
    </source>
</reference>
<evidence type="ECO:0000256" key="5">
    <source>
        <dbReference type="PIRSR" id="PIRSR000106-1"/>
    </source>
</evidence>
<evidence type="ECO:0000256" key="9">
    <source>
        <dbReference type="SAM" id="MobiDB-lite"/>
    </source>
</evidence>
<dbReference type="InterPro" id="IPR037062">
    <property type="entry name" value="Malic_N_dom_sf"/>
</dbReference>
<dbReference type="SUPFAM" id="SSF51735">
    <property type="entry name" value="NAD(P)-binding Rossmann-fold domains"/>
    <property type="match status" value="1"/>
</dbReference>
<gene>
    <name evidence="12" type="primary">Mo02138</name>
    <name evidence="12" type="ORF">E5Q_02138</name>
</gene>
<dbReference type="NCBIfam" id="NF010052">
    <property type="entry name" value="PRK13529.1"/>
    <property type="match status" value="1"/>
</dbReference>
<dbReference type="InterPro" id="IPR012302">
    <property type="entry name" value="Malic_NAD-bd"/>
</dbReference>
<dbReference type="PANTHER" id="PTHR23406">
    <property type="entry name" value="MALIC ENZYME-RELATED"/>
    <property type="match status" value="1"/>
</dbReference>
<dbReference type="InParanoid" id="G7DY24"/>
<evidence type="ECO:0000313" key="13">
    <source>
        <dbReference type="Proteomes" id="UP000009131"/>
    </source>
</evidence>
<comment type="cofactor">
    <cofactor evidence="7">
        <name>Mg(2+)</name>
        <dbReference type="ChEBI" id="CHEBI:18420"/>
    </cofactor>
    <cofactor evidence="7">
        <name>Mn(2+)</name>
        <dbReference type="ChEBI" id="CHEBI:29035"/>
    </cofactor>
    <text evidence="7">Divalent metal cations. Prefers magnesium or manganese.</text>
</comment>
<dbReference type="InterPro" id="IPR001891">
    <property type="entry name" value="Malic_OxRdtase"/>
</dbReference>
<dbReference type="InterPro" id="IPR046346">
    <property type="entry name" value="Aminoacid_DH-like_N_sf"/>
</dbReference>
<feature type="binding site" evidence="6">
    <location>
        <position position="565"/>
    </location>
    <ligand>
        <name>(S)-malate</name>
        <dbReference type="ChEBI" id="CHEBI:15589"/>
    </ligand>
</feature>
<dbReference type="PROSITE" id="PS00331">
    <property type="entry name" value="MALIC_ENZYMES"/>
    <property type="match status" value="1"/>
</dbReference>
<evidence type="ECO:0000256" key="3">
    <source>
        <dbReference type="ARBA" id="ARBA00022723"/>
    </source>
</evidence>
<evidence type="ECO:0000256" key="7">
    <source>
        <dbReference type="PIRSR" id="PIRSR000106-3"/>
    </source>
</evidence>
<feature type="binding site" evidence="7">
    <location>
        <position position="358"/>
    </location>
    <ligand>
        <name>a divalent metal cation</name>
        <dbReference type="ChEBI" id="CHEBI:60240"/>
    </ligand>
</feature>
<dbReference type="GO" id="GO:0051287">
    <property type="term" value="F:NAD binding"/>
    <property type="evidence" value="ECO:0007669"/>
    <property type="project" value="InterPro"/>
</dbReference>
<evidence type="ECO:0000256" key="6">
    <source>
        <dbReference type="PIRSR" id="PIRSR000106-2"/>
    </source>
</evidence>
<dbReference type="AlphaFoldDB" id="G7DY24"/>
<accession>G7DY24</accession>
<dbReference type="GO" id="GO:0006108">
    <property type="term" value="P:malate metabolic process"/>
    <property type="evidence" value="ECO:0007669"/>
    <property type="project" value="TreeGrafter"/>
</dbReference>
<comment type="similarity">
    <text evidence="2 8">Belongs to the malic enzymes family.</text>
</comment>
<feature type="domain" description="Malic enzyme NAD-binding" evidence="10">
    <location>
        <begin position="382"/>
        <end position="635"/>
    </location>
</feature>
<dbReference type="STRING" id="764103.G7DY24"/>
<keyword evidence="4 8" id="KW-0560">Oxidoreductase</keyword>
<protein>
    <recommendedName>
        <fullName evidence="8">Malic enzyme</fullName>
    </recommendedName>
</protein>
<dbReference type="GO" id="GO:0005739">
    <property type="term" value="C:mitochondrion"/>
    <property type="evidence" value="ECO:0007669"/>
    <property type="project" value="TreeGrafter"/>
</dbReference>
<dbReference type="Pfam" id="PF03949">
    <property type="entry name" value="Malic_M"/>
    <property type="match status" value="1"/>
</dbReference>
<organism evidence="12 13">
    <name type="scientific">Mixia osmundae (strain CBS 9802 / IAM 14324 / JCM 22182 / KY 12970)</name>
    <dbReference type="NCBI Taxonomy" id="764103"/>
    <lineage>
        <taxon>Eukaryota</taxon>
        <taxon>Fungi</taxon>
        <taxon>Dikarya</taxon>
        <taxon>Basidiomycota</taxon>
        <taxon>Pucciniomycotina</taxon>
        <taxon>Mixiomycetes</taxon>
        <taxon>Mixiales</taxon>
        <taxon>Mixiaceae</taxon>
        <taxon>Mixia</taxon>
    </lineage>
</organism>
<feature type="active site" description="Proton acceptor" evidence="5">
    <location>
        <position position="286"/>
    </location>
</feature>
<feature type="binding site" evidence="7">
    <location>
        <position position="381"/>
    </location>
    <ligand>
        <name>a divalent metal cation</name>
        <dbReference type="ChEBI" id="CHEBI:60240"/>
    </ligand>
</feature>
<dbReference type="PRINTS" id="PR00072">
    <property type="entry name" value="MALOXRDTASE"/>
</dbReference>
<comment type="caution">
    <text evidence="12">The sequence shown here is derived from an EMBL/GenBank/DDBJ whole genome shotgun (WGS) entry which is preliminary data.</text>
</comment>
<keyword evidence="3 7" id="KW-0479">Metal-binding</keyword>
<evidence type="ECO:0000256" key="1">
    <source>
        <dbReference type="ARBA" id="ARBA00001936"/>
    </source>
</evidence>